<reference evidence="5 6" key="1">
    <citation type="submission" date="2019-02" db="EMBL/GenBank/DDBJ databases">
        <title>Closed genome of Sporomusa termitida DSM 4440.</title>
        <authorList>
            <person name="Poehlein A."/>
            <person name="Daniel R."/>
        </authorList>
    </citation>
    <scope>NUCLEOTIDE SEQUENCE [LARGE SCALE GENOMIC DNA]</scope>
    <source>
        <strain evidence="5 6">DSM 4440</strain>
    </source>
</reference>
<dbReference type="InterPro" id="IPR036390">
    <property type="entry name" value="WH_DNA-bd_sf"/>
</dbReference>
<dbReference type="RefSeq" id="WP_144349102.1">
    <property type="nucleotide sequence ID" value="NZ_CP036259.1"/>
</dbReference>
<evidence type="ECO:0000313" key="5">
    <source>
        <dbReference type="EMBL" id="QDR79454.1"/>
    </source>
</evidence>
<dbReference type="GO" id="GO:0003677">
    <property type="term" value="F:DNA binding"/>
    <property type="evidence" value="ECO:0007669"/>
    <property type="project" value="UniProtKB-KW"/>
</dbReference>
<evidence type="ECO:0000256" key="3">
    <source>
        <dbReference type="ARBA" id="ARBA00023163"/>
    </source>
</evidence>
<dbReference type="InterPro" id="IPR036388">
    <property type="entry name" value="WH-like_DNA-bd_sf"/>
</dbReference>
<dbReference type="GO" id="GO:0003700">
    <property type="term" value="F:DNA-binding transcription factor activity"/>
    <property type="evidence" value="ECO:0007669"/>
    <property type="project" value="InterPro"/>
</dbReference>
<dbReference type="InterPro" id="IPR000835">
    <property type="entry name" value="HTH_MarR-typ"/>
</dbReference>
<dbReference type="Pfam" id="PF01047">
    <property type="entry name" value="MarR"/>
    <property type="match status" value="1"/>
</dbReference>
<dbReference type="PANTHER" id="PTHR42756:SF1">
    <property type="entry name" value="TRANSCRIPTIONAL REPRESSOR OF EMRAB OPERON"/>
    <property type="match status" value="1"/>
</dbReference>
<dbReference type="SMART" id="SM00347">
    <property type="entry name" value="HTH_MARR"/>
    <property type="match status" value="1"/>
</dbReference>
<evidence type="ECO:0000256" key="2">
    <source>
        <dbReference type="ARBA" id="ARBA00023125"/>
    </source>
</evidence>
<keyword evidence="1" id="KW-0805">Transcription regulation</keyword>
<keyword evidence="6" id="KW-1185">Reference proteome</keyword>
<dbReference type="PANTHER" id="PTHR42756">
    <property type="entry name" value="TRANSCRIPTIONAL REGULATOR, MARR"/>
    <property type="match status" value="1"/>
</dbReference>
<dbReference type="Proteomes" id="UP000320776">
    <property type="component" value="Chromosome"/>
</dbReference>
<feature type="domain" description="HTH marR-type" evidence="4">
    <location>
        <begin position="4"/>
        <end position="136"/>
    </location>
</feature>
<dbReference type="KEGG" id="sted:SPTER_07290"/>
<evidence type="ECO:0000256" key="1">
    <source>
        <dbReference type="ARBA" id="ARBA00023015"/>
    </source>
</evidence>
<dbReference type="Gene3D" id="1.10.10.10">
    <property type="entry name" value="Winged helix-like DNA-binding domain superfamily/Winged helix DNA-binding domain"/>
    <property type="match status" value="1"/>
</dbReference>
<protein>
    <submittedName>
        <fullName evidence="5">HTH-type transcriptional regulator MhqR</fullName>
    </submittedName>
</protein>
<gene>
    <name evidence="5" type="primary">mhqR_1</name>
    <name evidence="5" type="ORF">SPTER_07290</name>
</gene>
<sequence>MNYLEEITHELFTFFNAFSSWENSVIKTSDLAVSEAHAIEILGKFGQMNMKSLAQHLGVTTGTTTVTVDRLEKKQYATRESIKEDRRVHLITLTEKGQQAFAEHHQYHYNLTEQILSVLSEKENEQLLALLKKINREAF</sequence>
<accession>A0A517DQ11</accession>
<dbReference type="OrthoDB" id="5461037at2"/>
<name>A0A517DQ11_9FIRM</name>
<evidence type="ECO:0000313" key="6">
    <source>
        <dbReference type="Proteomes" id="UP000320776"/>
    </source>
</evidence>
<keyword evidence="3" id="KW-0804">Transcription</keyword>
<dbReference type="EMBL" id="CP036259">
    <property type="protein sequence ID" value="QDR79454.1"/>
    <property type="molecule type" value="Genomic_DNA"/>
</dbReference>
<dbReference type="PRINTS" id="PR00598">
    <property type="entry name" value="HTHMARR"/>
</dbReference>
<dbReference type="AlphaFoldDB" id="A0A517DQ11"/>
<organism evidence="5 6">
    <name type="scientific">Sporomusa termitida</name>
    <dbReference type="NCBI Taxonomy" id="2377"/>
    <lineage>
        <taxon>Bacteria</taxon>
        <taxon>Bacillati</taxon>
        <taxon>Bacillota</taxon>
        <taxon>Negativicutes</taxon>
        <taxon>Selenomonadales</taxon>
        <taxon>Sporomusaceae</taxon>
        <taxon>Sporomusa</taxon>
    </lineage>
</organism>
<evidence type="ECO:0000259" key="4">
    <source>
        <dbReference type="PROSITE" id="PS50995"/>
    </source>
</evidence>
<proteinExistence type="predicted"/>
<dbReference type="SUPFAM" id="SSF46785">
    <property type="entry name" value="Winged helix' DNA-binding domain"/>
    <property type="match status" value="1"/>
</dbReference>
<dbReference type="PROSITE" id="PS50995">
    <property type="entry name" value="HTH_MARR_2"/>
    <property type="match status" value="1"/>
</dbReference>
<keyword evidence="2" id="KW-0238">DNA-binding</keyword>